<dbReference type="Pfam" id="PF00512">
    <property type="entry name" value="HisKA"/>
    <property type="match status" value="1"/>
</dbReference>
<reference evidence="5 6" key="2">
    <citation type="submission" date="2020-05" db="EMBL/GenBank/DDBJ databases">
        <authorList>
            <person name="Khan S.A."/>
            <person name="Jeon C.O."/>
            <person name="Chun B.H."/>
        </authorList>
    </citation>
    <scope>NUCLEOTIDE SEQUENCE [LARGE SCALE GENOMIC DNA]</scope>
    <source>
        <strain evidence="5 6">H242</strain>
    </source>
</reference>
<dbReference type="CDD" id="cd00082">
    <property type="entry name" value="HisKA"/>
    <property type="match status" value="1"/>
</dbReference>
<sequence length="291" mass="31363">MLRENDRTVARTGEPLHTQEKVVVRGRRATFRSSKFPLYDESGQIYAVCGVSTDITDVVEADRRKDEFIATLAHELRNPLAPIRTGTEILRRVGELPPAAARTRDMMERQLRHMVRLVDDLLDVSRVSRGKLELRMEPLTLAQVVDHALEASQPALDAAGHTLSVAMPHQAVHLRGDLTRLAQVVSNPVNNATKYTPPGGAIELSGTVEDGCAVLAVRDNGAGIAPAMLPNVFDLFVQAEGATLTGQGGLGIGLWLVRKLVEMHHGTIVADSAGLGQGSTFTVRLPLAPAA</sequence>
<dbReference type="InterPro" id="IPR003661">
    <property type="entry name" value="HisK_dim/P_dom"/>
</dbReference>
<name>A0ABX6P022_9BURK</name>
<dbReference type="InterPro" id="IPR004358">
    <property type="entry name" value="Sig_transdc_His_kin-like_C"/>
</dbReference>
<dbReference type="PRINTS" id="PR00344">
    <property type="entry name" value="BCTRLSENSOR"/>
</dbReference>
<dbReference type="SUPFAM" id="SSF55874">
    <property type="entry name" value="ATPase domain of HSP90 chaperone/DNA topoisomerase II/histidine kinase"/>
    <property type="match status" value="1"/>
</dbReference>
<feature type="domain" description="Histidine kinase" evidence="4">
    <location>
        <begin position="71"/>
        <end position="289"/>
    </location>
</feature>
<proteinExistence type="predicted"/>
<keyword evidence="6" id="KW-1185">Reference proteome</keyword>
<gene>
    <name evidence="5" type="ORF">HK414_01945</name>
</gene>
<dbReference type="SUPFAM" id="SSF55785">
    <property type="entry name" value="PYP-like sensor domain (PAS domain)"/>
    <property type="match status" value="1"/>
</dbReference>
<dbReference type="Pfam" id="PF08448">
    <property type="entry name" value="PAS_4"/>
    <property type="match status" value="1"/>
</dbReference>
<dbReference type="InterPro" id="IPR003594">
    <property type="entry name" value="HATPase_dom"/>
</dbReference>
<accession>A0ABX6P022</accession>
<evidence type="ECO:0000256" key="2">
    <source>
        <dbReference type="ARBA" id="ARBA00012438"/>
    </source>
</evidence>
<reference evidence="5 6" key="1">
    <citation type="submission" date="2020-05" db="EMBL/GenBank/DDBJ databases">
        <title>Ramlibacter rhizophilus sp. nov., isolated from rhizosphere soil of national flower Mugunghwa from South Korea.</title>
        <authorList>
            <person name="Zheng-Fei Y."/>
            <person name="Huan T."/>
        </authorList>
    </citation>
    <scope>NUCLEOTIDE SEQUENCE [LARGE SCALE GENOMIC DNA]</scope>
    <source>
        <strain evidence="5 6">H242</strain>
    </source>
</reference>
<dbReference type="SUPFAM" id="SSF47384">
    <property type="entry name" value="Homodimeric domain of signal transducing histidine kinase"/>
    <property type="match status" value="1"/>
</dbReference>
<dbReference type="Gene3D" id="3.30.565.10">
    <property type="entry name" value="Histidine kinase-like ATPase, C-terminal domain"/>
    <property type="match status" value="1"/>
</dbReference>
<dbReference type="Gene3D" id="1.10.287.130">
    <property type="match status" value="1"/>
</dbReference>
<dbReference type="Gene3D" id="3.30.450.20">
    <property type="entry name" value="PAS domain"/>
    <property type="match status" value="1"/>
</dbReference>
<dbReference type="PANTHER" id="PTHR43547">
    <property type="entry name" value="TWO-COMPONENT HISTIDINE KINASE"/>
    <property type="match status" value="1"/>
</dbReference>
<evidence type="ECO:0000313" key="5">
    <source>
        <dbReference type="EMBL" id="QJW83398.1"/>
    </source>
</evidence>
<comment type="catalytic activity">
    <reaction evidence="1">
        <text>ATP + protein L-histidine = ADP + protein N-phospho-L-histidine.</text>
        <dbReference type="EC" id="2.7.13.3"/>
    </reaction>
</comment>
<dbReference type="EC" id="2.7.13.3" evidence="2"/>
<dbReference type="InterPro" id="IPR013656">
    <property type="entry name" value="PAS_4"/>
</dbReference>
<protein>
    <recommendedName>
        <fullName evidence="2">histidine kinase</fullName>
        <ecNumber evidence="2">2.7.13.3</ecNumber>
    </recommendedName>
</protein>
<dbReference type="PANTHER" id="PTHR43547:SF2">
    <property type="entry name" value="HYBRID SIGNAL TRANSDUCTION HISTIDINE KINASE C"/>
    <property type="match status" value="1"/>
</dbReference>
<dbReference type="SMART" id="SM00387">
    <property type="entry name" value="HATPase_c"/>
    <property type="match status" value="1"/>
</dbReference>
<organism evidence="5 6">
    <name type="scientific">Ramlibacter terrae</name>
    <dbReference type="NCBI Taxonomy" id="2732511"/>
    <lineage>
        <taxon>Bacteria</taxon>
        <taxon>Pseudomonadati</taxon>
        <taxon>Pseudomonadota</taxon>
        <taxon>Betaproteobacteria</taxon>
        <taxon>Burkholderiales</taxon>
        <taxon>Comamonadaceae</taxon>
        <taxon>Ramlibacter</taxon>
    </lineage>
</organism>
<keyword evidence="3" id="KW-0597">Phosphoprotein</keyword>
<dbReference type="InterPro" id="IPR005467">
    <property type="entry name" value="His_kinase_dom"/>
</dbReference>
<evidence type="ECO:0000256" key="3">
    <source>
        <dbReference type="ARBA" id="ARBA00022553"/>
    </source>
</evidence>
<evidence type="ECO:0000259" key="4">
    <source>
        <dbReference type="PROSITE" id="PS50109"/>
    </source>
</evidence>
<dbReference type="InterPro" id="IPR036890">
    <property type="entry name" value="HATPase_C_sf"/>
</dbReference>
<dbReference type="EMBL" id="CP053418">
    <property type="protein sequence ID" value="QJW83398.1"/>
    <property type="molecule type" value="Genomic_DNA"/>
</dbReference>
<dbReference type="InterPro" id="IPR036097">
    <property type="entry name" value="HisK_dim/P_sf"/>
</dbReference>
<dbReference type="SMART" id="SM00388">
    <property type="entry name" value="HisKA"/>
    <property type="match status" value="1"/>
</dbReference>
<dbReference type="Proteomes" id="UP000500826">
    <property type="component" value="Chromosome"/>
</dbReference>
<dbReference type="PROSITE" id="PS50109">
    <property type="entry name" value="HIS_KIN"/>
    <property type="match status" value="1"/>
</dbReference>
<dbReference type="InterPro" id="IPR035965">
    <property type="entry name" value="PAS-like_dom_sf"/>
</dbReference>
<evidence type="ECO:0000313" key="6">
    <source>
        <dbReference type="Proteomes" id="UP000500826"/>
    </source>
</evidence>
<evidence type="ECO:0000256" key="1">
    <source>
        <dbReference type="ARBA" id="ARBA00000085"/>
    </source>
</evidence>
<dbReference type="Pfam" id="PF02518">
    <property type="entry name" value="HATPase_c"/>
    <property type="match status" value="1"/>
</dbReference>